<dbReference type="Proteomes" id="UP001612741">
    <property type="component" value="Unassembled WGS sequence"/>
</dbReference>
<evidence type="ECO:0000259" key="2">
    <source>
        <dbReference type="Pfam" id="PF01425"/>
    </source>
</evidence>
<gene>
    <name evidence="3" type="ORF">ACIBG2_23610</name>
</gene>
<dbReference type="InterPro" id="IPR036928">
    <property type="entry name" value="AS_sf"/>
</dbReference>
<keyword evidence="3" id="KW-0378">Hydrolase</keyword>
<reference evidence="3 4" key="1">
    <citation type="submission" date="2024-10" db="EMBL/GenBank/DDBJ databases">
        <title>The Natural Products Discovery Center: Release of the First 8490 Sequenced Strains for Exploring Actinobacteria Biosynthetic Diversity.</title>
        <authorList>
            <person name="Kalkreuter E."/>
            <person name="Kautsar S.A."/>
            <person name="Yang D."/>
            <person name="Bader C.D."/>
            <person name="Teijaro C.N."/>
            <person name="Fluegel L."/>
            <person name="Davis C.M."/>
            <person name="Simpson J.R."/>
            <person name="Lauterbach L."/>
            <person name="Steele A.D."/>
            <person name="Gui C."/>
            <person name="Meng S."/>
            <person name="Li G."/>
            <person name="Viehrig K."/>
            <person name="Ye F."/>
            <person name="Su P."/>
            <person name="Kiefer A.F."/>
            <person name="Nichols A."/>
            <person name="Cepeda A.J."/>
            <person name="Yan W."/>
            <person name="Fan B."/>
            <person name="Jiang Y."/>
            <person name="Adhikari A."/>
            <person name="Zheng C.-J."/>
            <person name="Schuster L."/>
            <person name="Cowan T.M."/>
            <person name="Smanski M.J."/>
            <person name="Chevrette M.G."/>
            <person name="De Carvalho L.P.S."/>
            <person name="Shen B."/>
        </authorList>
    </citation>
    <scope>NUCLEOTIDE SEQUENCE [LARGE SCALE GENOMIC DNA]</scope>
    <source>
        <strain evidence="3 4">NPDC050545</strain>
    </source>
</reference>
<accession>A0ABW7YWU8</accession>
<dbReference type="RefSeq" id="WP_397084257.1">
    <property type="nucleotide sequence ID" value="NZ_JBITGY010000006.1"/>
</dbReference>
<keyword evidence="1" id="KW-0732">Signal</keyword>
<dbReference type="Pfam" id="PF01425">
    <property type="entry name" value="Amidase"/>
    <property type="match status" value="1"/>
</dbReference>
<dbReference type="PANTHER" id="PTHR42678">
    <property type="entry name" value="AMIDASE"/>
    <property type="match status" value="1"/>
</dbReference>
<dbReference type="EC" id="3.5.1.4" evidence="3"/>
<keyword evidence="4" id="KW-1185">Reference proteome</keyword>
<feature type="signal peptide" evidence="1">
    <location>
        <begin position="1"/>
        <end position="22"/>
    </location>
</feature>
<evidence type="ECO:0000313" key="3">
    <source>
        <dbReference type="EMBL" id="MFI6500386.1"/>
    </source>
</evidence>
<proteinExistence type="predicted"/>
<organism evidence="3 4">
    <name type="scientific">Nonomuraea typhae</name>
    <dbReference type="NCBI Taxonomy" id="2603600"/>
    <lineage>
        <taxon>Bacteria</taxon>
        <taxon>Bacillati</taxon>
        <taxon>Actinomycetota</taxon>
        <taxon>Actinomycetes</taxon>
        <taxon>Streptosporangiales</taxon>
        <taxon>Streptosporangiaceae</taxon>
        <taxon>Nonomuraea</taxon>
    </lineage>
</organism>
<dbReference type="EMBL" id="JBITGY010000006">
    <property type="protein sequence ID" value="MFI6500386.1"/>
    <property type="molecule type" value="Genomic_DNA"/>
</dbReference>
<dbReference type="PANTHER" id="PTHR42678:SF34">
    <property type="entry name" value="OS04G0183300 PROTEIN"/>
    <property type="match status" value="1"/>
</dbReference>
<dbReference type="SUPFAM" id="SSF75304">
    <property type="entry name" value="Amidase signature (AS) enzymes"/>
    <property type="match status" value="1"/>
</dbReference>
<sequence length="542" mass="56497">MRSQRAAALSASILLTVALAGATPAHQQRLDLETPTIPELQREMNAGRLTSVELTGAYLSRIERLDGRLHAVITVNPDALAQARQSDQRRRERRLLGPMDGIPMLLKDNVGTGDRQPTTAGSLALRAAKPKDAFIVGRLRAGGAVLLGKANLSEWANFRSTQSASGWSAVGGQTANPYVLDRNPCGSSSGSGTAVAAQLAAVAIGTETDGSIVCPSGANALVGLKPTIGRVSRTGIVPISAAQDTAGPMTRNVTDTAVLLAAIHGADPADPPTRQAQNPADYTRFLDRGALRGARIGVWREGNVGVSNETDAVFDGAVAKLRELGATVVDPADLPGIGEVSGPEFTALLCEFKRDINAYLAATPGEHPRTLAGLIAFNRANAGREMPFFGQEVFEAAEATSDDAACAQARTTATTLARKAIDDTLRAHRLDAIIAPTGSPAWPTDVINGDHFVLGSSTPAAVSGYPSITVPAGFAFELPIGVSFIGARWSEPRLIGLAYAYEQATRVRKPPRFLPVAPLHSGVTTAPVRVGTAGGEPNGAAR</sequence>
<dbReference type="InterPro" id="IPR023631">
    <property type="entry name" value="Amidase_dom"/>
</dbReference>
<comment type="caution">
    <text evidence="3">The sequence shown here is derived from an EMBL/GenBank/DDBJ whole genome shotgun (WGS) entry which is preliminary data.</text>
</comment>
<dbReference type="Gene3D" id="3.90.1300.10">
    <property type="entry name" value="Amidase signature (AS) domain"/>
    <property type="match status" value="1"/>
</dbReference>
<name>A0ABW7YWU8_9ACTN</name>
<protein>
    <submittedName>
        <fullName evidence="3">Amidase</fullName>
        <ecNumber evidence="3">3.5.1.4</ecNumber>
    </submittedName>
</protein>
<feature type="domain" description="Amidase" evidence="2">
    <location>
        <begin position="53"/>
        <end position="494"/>
    </location>
</feature>
<feature type="chain" id="PRO_5047542957" evidence="1">
    <location>
        <begin position="23"/>
        <end position="542"/>
    </location>
</feature>
<dbReference type="NCBIfam" id="NF006006">
    <property type="entry name" value="PRK08137.1"/>
    <property type="match status" value="1"/>
</dbReference>
<dbReference type="GO" id="GO:0004040">
    <property type="term" value="F:amidase activity"/>
    <property type="evidence" value="ECO:0007669"/>
    <property type="project" value="UniProtKB-EC"/>
</dbReference>
<evidence type="ECO:0000256" key="1">
    <source>
        <dbReference type="SAM" id="SignalP"/>
    </source>
</evidence>
<evidence type="ECO:0000313" key="4">
    <source>
        <dbReference type="Proteomes" id="UP001612741"/>
    </source>
</evidence>